<dbReference type="Gene3D" id="3.50.50.60">
    <property type="entry name" value="FAD/NAD(P)-binding domain"/>
    <property type="match status" value="1"/>
</dbReference>
<evidence type="ECO:0000313" key="1">
    <source>
        <dbReference type="EMBL" id="HIW07434.1"/>
    </source>
</evidence>
<name>A0A9D1Q7C6_9GAMM</name>
<accession>A0A9D1Q7C6</accession>
<gene>
    <name evidence="1" type="ORF">H9889_08960</name>
</gene>
<evidence type="ECO:0000313" key="2">
    <source>
        <dbReference type="Proteomes" id="UP000823934"/>
    </source>
</evidence>
<dbReference type="Proteomes" id="UP000823934">
    <property type="component" value="Unassembled WGS sequence"/>
</dbReference>
<reference evidence="1" key="1">
    <citation type="journal article" date="2021" name="PeerJ">
        <title>Extensive microbial diversity within the chicken gut microbiome revealed by metagenomics and culture.</title>
        <authorList>
            <person name="Gilroy R."/>
            <person name="Ravi A."/>
            <person name="Getino M."/>
            <person name="Pursley I."/>
            <person name="Horton D.L."/>
            <person name="Alikhan N.F."/>
            <person name="Baker D."/>
            <person name="Gharbi K."/>
            <person name="Hall N."/>
            <person name="Watson M."/>
            <person name="Adriaenssens E.M."/>
            <person name="Foster-Nyarko E."/>
            <person name="Jarju S."/>
            <person name="Secka A."/>
            <person name="Antonio M."/>
            <person name="Oren A."/>
            <person name="Chaudhuri R.R."/>
            <person name="La Ragione R."/>
            <person name="Hildebrand F."/>
            <person name="Pallen M.J."/>
        </authorList>
    </citation>
    <scope>NUCLEOTIDE SEQUENCE</scope>
    <source>
        <strain evidence="1">CHK160-9182</strain>
    </source>
</reference>
<organism evidence="1 2">
    <name type="scientific">Candidatus Ignatzschineria merdigallinarum</name>
    <dbReference type="NCBI Taxonomy" id="2838621"/>
    <lineage>
        <taxon>Bacteria</taxon>
        <taxon>Pseudomonadati</taxon>
        <taxon>Pseudomonadota</taxon>
        <taxon>Gammaproteobacteria</taxon>
        <taxon>Cardiobacteriales</taxon>
        <taxon>Ignatzschineriaceae</taxon>
        <taxon>Ignatzschineria</taxon>
    </lineage>
</organism>
<reference evidence="1" key="2">
    <citation type="submission" date="2021-04" db="EMBL/GenBank/DDBJ databases">
        <authorList>
            <person name="Gilroy R."/>
        </authorList>
    </citation>
    <scope>NUCLEOTIDE SEQUENCE</scope>
    <source>
        <strain evidence="1">CHK160-9182</strain>
    </source>
</reference>
<protein>
    <submittedName>
        <fullName evidence="1">Protein visC</fullName>
    </submittedName>
</protein>
<feature type="non-terminal residue" evidence="1">
    <location>
        <position position="1"/>
    </location>
</feature>
<proteinExistence type="predicted"/>
<dbReference type="EMBL" id="DXHP01000195">
    <property type="protein sequence ID" value="HIW07434.1"/>
    <property type="molecule type" value="Genomic_DNA"/>
</dbReference>
<sequence>LKRYEKRRKAHNMLIMGSMDLFKRSSTSQSKVIKGVRNLGLSATNKLPFVKRKLARMAMGYYGDIPSFVKP</sequence>
<comment type="caution">
    <text evidence="1">The sequence shown here is derived from an EMBL/GenBank/DDBJ whole genome shotgun (WGS) entry which is preliminary data.</text>
</comment>
<dbReference type="AlphaFoldDB" id="A0A9D1Q7C6"/>
<dbReference type="InterPro" id="IPR036188">
    <property type="entry name" value="FAD/NAD-bd_sf"/>
</dbReference>